<keyword evidence="6" id="KW-0812">Transmembrane</keyword>
<accession>A0AA95FX24</accession>
<evidence type="ECO:0000256" key="3">
    <source>
        <dbReference type="ARBA" id="ARBA00012528"/>
    </source>
</evidence>
<dbReference type="RefSeq" id="WP_280555628.1">
    <property type="nucleotide sequence ID" value="NZ_CP123488.1"/>
</dbReference>
<dbReference type="SMART" id="SM00267">
    <property type="entry name" value="GGDEF"/>
    <property type="match status" value="1"/>
</dbReference>
<dbReference type="GO" id="GO:0043709">
    <property type="term" value="P:cell adhesion involved in single-species biofilm formation"/>
    <property type="evidence" value="ECO:0007669"/>
    <property type="project" value="TreeGrafter"/>
</dbReference>
<evidence type="ECO:0000256" key="5">
    <source>
        <dbReference type="ARBA" id="ARBA00034247"/>
    </source>
</evidence>
<dbReference type="InterPro" id="IPR029787">
    <property type="entry name" value="Nucleotide_cyclase"/>
</dbReference>
<dbReference type="GO" id="GO:0005886">
    <property type="term" value="C:plasma membrane"/>
    <property type="evidence" value="ECO:0007669"/>
    <property type="project" value="TreeGrafter"/>
</dbReference>
<keyword evidence="8" id="KW-0808">Transferase</keyword>
<comment type="catalytic activity">
    <reaction evidence="5">
        <text>2 GTP = 3',3'-c-di-GMP + 2 diphosphate</text>
        <dbReference type="Rhea" id="RHEA:24898"/>
        <dbReference type="ChEBI" id="CHEBI:33019"/>
        <dbReference type="ChEBI" id="CHEBI:37565"/>
        <dbReference type="ChEBI" id="CHEBI:58805"/>
        <dbReference type="EC" id="2.7.7.65"/>
    </reaction>
</comment>
<evidence type="ECO:0000256" key="6">
    <source>
        <dbReference type="SAM" id="Phobius"/>
    </source>
</evidence>
<dbReference type="PANTHER" id="PTHR45138:SF22">
    <property type="entry name" value="DIGUANYLATE CYCLASE DGCJ-RELATED"/>
    <property type="match status" value="1"/>
</dbReference>
<reference evidence="8" key="1">
    <citation type="submission" date="2023-04" db="EMBL/GenBank/DDBJ databases">
        <title>APH(3)-Id, a novel chromosomal aminoglycoside phosphotransferase, identified from an environmental isolate of Kluyvera intermedia DW18.</title>
        <authorList>
            <person name="Sha Y."/>
        </authorList>
    </citation>
    <scope>NUCLEOTIDE SEQUENCE</scope>
    <source>
        <strain evidence="8">DW18</strain>
    </source>
</reference>
<evidence type="ECO:0000256" key="2">
    <source>
        <dbReference type="ARBA" id="ARBA00004665"/>
    </source>
</evidence>
<feature type="domain" description="GGDEF" evidence="7">
    <location>
        <begin position="371"/>
        <end position="495"/>
    </location>
</feature>
<dbReference type="InterPro" id="IPR033420">
    <property type="entry name" value="GAPES1"/>
</dbReference>
<evidence type="ECO:0000256" key="1">
    <source>
        <dbReference type="ARBA" id="ARBA00001946"/>
    </source>
</evidence>
<keyword evidence="4" id="KW-0342">GTP-binding</keyword>
<dbReference type="GO" id="GO:1902201">
    <property type="term" value="P:negative regulation of bacterial-type flagellum-dependent cell motility"/>
    <property type="evidence" value="ECO:0007669"/>
    <property type="project" value="TreeGrafter"/>
</dbReference>
<comment type="cofactor">
    <cofactor evidence="1">
        <name>Mg(2+)</name>
        <dbReference type="ChEBI" id="CHEBI:18420"/>
    </cofactor>
</comment>
<evidence type="ECO:0000256" key="4">
    <source>
        <dbReference type="ARBA" id="ARBA00023134"/>
    </source>
</evidence>
<dbReference type="PROSITE" id="PS50887">
    <property type="entry name" value="GGDEF"/>
    <property type="match status" value="1"/>
</dbReference>
<dbReference type="InterPro" id="IPR043128">
    <property type="entry name" value="Rev_trsase/Diguanyl_cyclase"/>
</dbReference>
<keyword evidence="4" id="KW-0547">Nucleotide-binding</keyword>
<dbReference type="GO" id="GO:0052621">
    <property type="term" value="F:diguanylate cyclase activity"/>
    <property type="evidence" value="ECO:0007669"/>
    <property type="project" value="UniProtKB-EC"/>
</dbReference>
<feature type="transmembrane region" description="Helical" evidence="6">
    <location>
        <begin position="7"/>
        <end position="26"/>
    </location>
</feature>
<dbReference type="NCBIfam" id="NF040885">
    <property type="entry name" value="diguan_DgcJ"/>
    <property type="match status" value="1"/>
</dbReference>
<dbReference type="Pfam" id="PF17155">
    <property type="entry name" value="GAPES1"/>
    <property type="match status" value="1"/>
</dbReference>
<dbReference type="GO" id="GO:0005525">
    <property type="term" value="F:GTP binding"/>
    <property type="evidence" value="ECO:0007669"/>
    <property type="project" value="UniProtKB-KW"/>
</dbReference>
<comment type="pathway">
    <text evidence="2">Purine metabolism; 3',5'-cyclic di-GMP biosynthesis.</text>
</comment>
<protein>
    <recommendedName>
        <fullName evidence="3">diguanylate cyclase</fullName>
        <ecNumber evidence="3">2.7.7.65</ecNumber>
    </recommendedName>
</protein>
<keyword evidence="6" id="KW-0472">Membrane</keyword>
<dbReference type="Proteomes" id="UP001177527">
    <property type="component" value="Chromosome"/>
</dbReference>
<evidence type="ECO:0000313" key="9">
    <source>
        <dbReference type="Proteomes" id="UP001177527"/>
    </source>
</evidence>
<dbReference type="AlphaFoldDB" id="A0AA95FX24"/>
<dbReference type="Pfam" id="PF00990">
    <property type="entry name" value="GGDEF"/>
    <property type="match status" value="1"/>
</dbReference>
<name>A0AA95FX24_KLUIN</name>
<dbReference type="EC" id="2.7.7.65" evidence="3"/>
<dbReference type="InterPro" id="IPR049828">
    <property type="entry name" value="DgcJ_diguan"/>
</dbReference>
<dbReference type="Gene3D" id="3.30.70.270">
    <property type="match status" value="1"/>
</dbReference>
<dbReference type="SUPFAM" id="SSF55073">
    <property type="entry name" value="Nucleotide cyclase"/>
    <property type="match status" value="1"/>
</dbReference>
<evidence type="ECO:0000259" key="7">
    <source>
        <dbReference type="PROSITE" id="PS50887"/>
    </source>
</evidence>
<dbReference type="PANTHER" id="PTHR45138">
    <property type="entry name" value="REGULATORY COMPONENTS OF SENSORY TRANSDUCTION SYSTEM"/>
    <property type="match status" value="1"/>
</dbReference>
<gene>
    <name evidence="8" type="primary">dgcJ</name>
    <name evidence="8" type="ORF">QBD33_12890</name>
</gene>
<dbReference type="CDD" id="cd01949">
    <property type="entry name" value="GGDEF"/>
    <property type="match status" value="1"/>
</dbReference>
<organism evidence="8 9">
    <name type="scientific">Kluyvera intermedia</name>
    <name type="common">Enterobacter intermedius</name>
    <dbReference type="NCBI Taxonomy" id="61648"/>
    <lineage>
        <taxon>Bacteria</taxon>
        <taxon>Pseudomonadati</taxon>
        <taxon>Pseudomonadota</taxon>
        <taxon>Gammaproteobacteria</taxon>
        <taxon>Enterobacterales</taxon>
        <taxon>Enterobacteriaceae</taxon>
        <taxon>Kluyvera</taxon>
    </lineage>
</organism>
<dbReference type="EMBL" id="CP123488">
    <property type="protein sequence ID" value="WGL54582.1"/>
    <property type="molecule type" value="Genomic_DNA"/>
</dbReference>
<sequence>MKLKSNLLRFVISAGVVVLTSSFLIYELVVSHQDMSDYMRYIVDKGESAFLYEKYENQLIISQISRFQDDTPSAETAERACANLQHRGKVSGLNIDGESYPALQGSLTVRRTPCTQWVNDLPTLEAFDTAIASNNIWKPMLPHEPKNTQRFRYYIDLVNQYIYFNSRVVITDPTLTSWNFLYGKRLGISPGSLENLFLGRTVVSSIYTDTFTHKNILTFLTPVYHDEQLKGIVMVDLFHQDLRDIFFTRDRPLVWRYLDISFTDSDNNARIVVHRSAAHLFKYVNYHRPMAENMHVEVSLDVMYFLLSSWKLFLFYLVTTIALLQLVRTHFRMYRTVSQENISDSLTGLYNRKILSEVQNMRLQRLTEQGVGIVVIALDCNKLKHINDTWGHDEGDRAIVLLADAISASIRKSDYGVRLGGDEFSIILIDYEEAEARVIIERIQAYLTLTDTHKRVSFSWGAYKMQAGDTLGSAMKIADERLYQDKKRGANRRKS</sequence>
<keyword evidence="8" id="KW-0548">Nucleotidyltransferase</keyword>
<evidence type="ECO:0000313" key="8">
    <source>
        <dbReference type="EMBL" id="WGL54582.1"/>
    </source>
</evidence>
<proteinExistence type="predicted"/>
<dbReference type="InterPro" id="IPR000160">
    <property type="entry name" value="GGDEF_dom"/>
</dbReference>
<feature type="transmembrane region" description="Helical" evidence="6">
    <location>
        <begin position="302"/>
        <end position="327"/>
    </location>
</feature>
<dbReference type="NCBIfam" id="TIGR00254">
    <property type="entry name" value="GGDEF"/>
    <property type="match status" value="1"/>
</dbReference>
<keyword evidence="6" id="KW-1133">Transmembrane helix</keyword>
<dbReference type="InterPro" id="IPR050469">
    <property type="entry name" value="Diguanylate_Cyclase"/>
</dbReference>